<comment type="subcellular location">
    <subcellularLocation>
        <location evidence="1">Nucleus</location>
    </subcellularLocation>
</comment>
<dbReference type="Pfam" id="PF00249">
    <property type="entry name" value="Myb_DNA-binding"/>
    <property type="match status" value="2"/>
</dbReference>
<dbReference type="OrthoDB" id="49511at2759"/>
<evidence type="ECO:0000256" key="7">
    <source>
        <dbReference type="SAM" id="MobiDB-lite"/>
    </source>
</evidence>
<dbReference type="STRING" id="35608.A0A2U1PJ80"/>
<evidence type="ECO:0000256" key="3">
    <source>
        <dbReference type="ARBA" id="ARBA00023015"/>
    </source>
</evidence>
<dbReference type="SUPFAM" id="SSF46689">
    <property type="entry name" value="Homeodomain-like"/>
    <property type="match status" value="1"/>
</dbReference>
<keyword evidence="5" id="KW-0804">Transcription</keyword>
<sequence>MGGGRLPCCDKSKVKRGPWSPSEDIKLVAFIQKHGHPNWRKLPKQAGLLRCGKSCRLRWINYLRPDLKRGNFTPQEEHSIIRLHATFGNKWSKIASHLPGRTDNEIKNVWNTYLKKRSLQRLRMANINTTDDTPNSSSSNISNSDQNIHNEEPANQEISSSHDQQLTAVAECPKVIEVAAIGLISVDDIIQKPLAPSASTLSSINSTQEYKAGSNCYDINPTCYNDKIINNIDIKFPDNLVSYSEDELWDVIESPLRPINLDHDHHVNYESWKPGHEKMEAVEYWVRLLEDELGLDHEKDSIANITTGTTSQQINQNHYQTMSNKMDQEETEICYTLFPLVLLLEAAVECRNSPPPLKISDAVAEGVLRCLEHLLIKCHVPSLDQLPEVVVGGEQSLAHSQKLLVLIYYSGPQLVKDRLLHSPVTAARFFDTLTICLSQNSVFSGSLDKLLLERPSSVGYLRSITEMKATTIFENGKTASVESNAYEDPNSYKIQNEYDLPRMPPWFSSGNQKLYQSLAGILRLVSLSLVAGSRSEGNLSIIKDIPLSYLRKLIGDVRNKEYMNESWQSWYKRTNSGKLVRQASTAACILNEMVFGLSDQAVDNMKRMFSNNISGWDVSSKRDLRSQLIDSIGSILHEYLSPEIWNLPLEQSNVVAGDINVHFFHDNAMLHQVLIDGIGIFNLSLKSDFVSSGFLHSSLYVLLENLICSNFQIKRASDAVLHVIAATSNYPTVGHLVLANSDYVIDSICRQLRHLDLNPHVPSVLAAILSYIGVAHKILPLMEEPELEILGRHQHPELTISFLKAVAEIAKASKREACSLPSQAEAYHKHVKSELSNLESKTMNRVDDGDHSSLEEDADKYKEQLEAVFFKLKESKSYRQTVGSICISCITAATPLLSSLKQTACLVALDIVEDGIVALAEVEESYKQETRTREVLIEALQSYSLHDLADTLDAENDGTDENRLLPAMNKVWPFLIACIRNGKPLTTRRCAAVISRSVQICGGDFFSRRFHTDGSHLWKLVGASPFQKKPMNLKERRVLQLPYRSGSMPSEDEPTAEISDLKVQVAVLEMIAEISANKKSASAFESVVKKVSGIVVGIVCSGVGGLRDASVNALKGLASIDPDLIWLLLADVYYSKHREAISSPPPVVDLPPLLQLVPPPSSPKSYLYVQYGGHSYGFDIDFSAVEYAFKKLYNIF</sequence>
<dbReference type="SMART" id="SM00717">
    <property type="entry name" value="SANT"/>
    <property type="match status" value="2"/>
</dbReference>
<organism evidence="10 11">
    <name type="scientific">Artemisia annua</name>
    <name type="common">Sweet wormwood</name>
    <dbReference type="NCBI Taxonomy" id="35608"/>
    <lineage>
        <taxon>Eukaryota</taxon>
        <taxon>Viridiplantae</taxon>
        <taxon>Streptophyta</taxon>
        <taxon>Embryophyta</taxon>
        <taxon>Tracheophyta</taxon>
        <taxon>Spermatophyta</taxon>
        <taxon>Magnoliopsida</taxon>
        <taxon>eudicotyledons</taxon>
        <taxon>Gunneridae</taxon>
        <taxon>Pentapetalae</taxon>
        <taxon>asterids</taxon>
        <taxon>campanulids</taxon>
        <taxon>Asterales</taxon>
        <taxon>Asteraceae</taxon>
        <taxon>Asteroideae</taxon>
        <taxon>Anthemideae</taxon>
        <taxon>Artemisiinae</taxon>
        <taxon>Artemisia</taxon>
    </lineage>
</organism>
<dbReference type="AlphaFoldDB" id="A0A2U1PJ80"/>
<evidence type="ECO:0000259" key="9">
    <source>
        <dbReference type="PROSITE" id="PS51294"/>
    </source>
</evidence>
<evidence type="ECO:0000256" key="5">
    <source>
        <dbReference type="ARBA" id="ARBA00023163"/>
    </source>
</evidence>
<protein>
    <submittedName>
        <fullName evidence="10">ARM repeat superfamily protein</fullName>
    </submittedName>
</protein>
<dbReference type="GO" id="GO:0005737">
    <property type="term" value="C:cytoplasm"/>
    <property type="evidence" value="ECO:0007669"/>
    <property type="project" value="TreeGrafter"/>
</dbReference>
<dbReference type="PROSITE" id="PS51294">
    <property type="entry name" value="HTH_MYB"/>
    <property type="match status" value="2"/>
</dbReference>
<dbReference type="Pfam" id="PF21547">
    <property type="entry name" value="TTI1"/>
    <property type="match status" value="1"/>
</dbReference>
<evidence type="ECO:0000313" key="11">
    <source>
        <dbReference type="Proteomes" id="UP000245207"/>
    </source>
</evidence>
<dbReference type="InterPro" id="IPR017930">
    <property type="entry name" value="Myb_dom"/>
</dbReference>
<keyword evidence="4" id="KW-0238">DNA-binding</keyword>
<feature type="domain" description="HTH myb-type" evidence="9">
    <location>
        <begin position="64"/>
        <end position="118"/>
    </location>
</feature>
<dbReference type="PANTHER" id="PTHR18460">
    <property type="entry name" value="TEL2 INTERACTING PROTEIN 1 TTI1 FAMILY MEMBER"/>
    <property type="match status" value="1"/>
</dbReference>
<dbReference type="FunFam" id="1.10.10.60:FF:000015">
    <property type="entry name" value="Transcription factor RAX3"/>
    <property type="match status" value="1"/>
</dbReference>
<keyword evidence="3" id="KW-0805">Transcription regulation</keyword>
<dbReference type="PANTHER" id="PTHR18460:SF3">
    <property type="entry name" value="TELO2-INTERACTING PROTEIN 1 HOMOLOG"/>
    <property type="match status" value="1"/>
</dbReference>
<keyword evidence="2" id="KW-0677">Repeat</keyword>
<feature type="domain" description="Myb-like" evidence="8">
    <location>
        <begin position="11"/>
        <end position="63"/>
    </location>
</feature>
<dbReference type="EMBL" id="PKPP01001086">
    <property type="protein sequence ID" value="PWA85799.1"/>
    <property type="molecule type" value="Genomic_DNA"/>
</dbReference>
<dbReference type="InterPro" id="IPR052587">
    <property type="entry name" value="TELO2-interacting_protein_1"/>
</dbReference>
<comment type="caution">
    <text evidence="10">The sequence shown here is derived from an EMBL/GenBank/DDBJ whole genome shotgun (WGS) entry which is preliminary data.</text>
</comment>
<dbReference type="InterPro" id="IPR049362">
    <property type="entry name" value="TTI1_rpt"/>
</dbReference>
<dbReference type="InterPro" id="IPR001005">
    <property type="entry name" value="SANT/Myb"/>
</dbReference>
<name>A0A2U1PJ80_ARTAN</name>
<dbReference type="PROSITE" id="PS50090">
    <property type="entry name" value="MYB_LIKE"/>
    <property type="match status" value="2"/>
</dbReference>
<reference evidence="10 11" key="1">
    <citation type="journal article" date="2018" name="Mol. Plant">
        <title>The genome of Artemisia annua provides insight into the evolution of Asteraceae family and artemisinin biosynthesis.</title>
        <authorList>
            <person name="Shen Q."/>
            <person name="Zhang L."/>
            <person name="Liao Z."/>
            <person name="Wang S."/>
            <person name="Yan T."/>
            <person name="Shi P."/>
            <person name="Liu M."/>
            <person name="Fu X."/>
            <person name="Pan Q."/>
            <person name="Wang Y."/>
            <person name="Lv Z."/>
            <person name="Lu X."/>
            <person name="Zhang F."/>
            <person name="Jiang W."/>
            <person name="Ma Y."/>
            <person name="Chen M."/>
            <person name="Hao X."/>
            <person name="Li L."/>
            <person name="Tang Y."/>
            <person name="Lv G."/>
            <person name="Zhou Y."/>
            <person name="Sun X."/>
            <person name="Brodelius P.E."/>
            <person name="Rose J.K.C."/>
            <person name="Tang K."/>
        </authorList>
    </citation>
    <scope>NUCLEOTIDE SEQUENCE [LARGE SCALE GENOMIC DNA]</scope>
    <source>
        <strain evidence="11">cv. Huhao1</strain>
        <tissue evidence="10">Leaf</tissue>
    </source>
</reference>
<dbReference type="InterPro" id="IPR016024">
    <property type="entry name" value="ARM-type_fold"/>
</dbReference>
<feature type="domain" description="HTH myb-type" evidence="9">
    <location>
        <begin position="11"/>
        <end position="63"/>
    </location>
</feature>
<dbReference type="CDD" id="cd00167">
    <property type="entry name" value="SANT"/>
    <property type="match status" value="2"/>
</dbReference>
<evidence type="ECO:0000256" key="4">
    <source>
        <dbReference type="ARBA" id="ARBA00023125"/>
    </source>
</evidence>
<keyword evidence="11" id="KW-1185">Reference proteome</keyword>
<dbReference type="GO" id="GO:0003677">
    <property type="term" value="F:DNA binding"/>
    <property type="evidence" value="ECO:0007669"/>
    <property type="project" value="UniProtKB-KW"/>
</dbReference>
<evidence type="ECO:0000313" key="10">
    <source>
        <dbReference type="EMBL" id="PWA85799.1"/>
    </source>
</evidence>
<feature type="compositionally biased region" description="Low complexity" evidence="7">
    <location>
        <begin position="127"/>
        <end position="147"/>
    </location>
</feature>
<dbReference type="Proteomes" id="UP000245207">
    <property type="component" value="Unassembled WGS sequence"/>
</dbReference>
<dbReference type="SUPFAM" id="SSF48371">
    <property type="entry name" value="ARM repeat"/>
    <property type="match status" value="1"/>
</dbReference>
<evidence type="ECO:0000256" key="6">
    <source>
        <dbReference type="ARBA" id="ARBA00023242"/>
    </source>
</evidence>
<feature type="domain" description="Myb-like" evidence="8">
    <location>
        <begin position="64"/>
        <end position="114"/>
    </location>
</feature>
<evidence type="ECO:0000259" key="8">
    <source>
        <dbReference type="PROSITE" id="PS50090"/>
    </source>
</evidence>
<evidence type="ECO:0000256" key="1">
    <source>
        <dbReference type="ARBA" id="ARBA00004123"/>
    </source>
</evidence>
<keyword evidence="6" id="KW-0539">Nucleus</keyword>
<dbReference type="Gene3D" id="1.10.10.60">
    <property type="entry name" value="Homeodomain-like"/>
    <property type="match status" value="2"/>
</dbReference>
<dbReference type="GO" id="GO:0005634">
    <property type="term" value="C:nucleus"/>
    <property type="evidence" value="ECO:0007669"/>
    <property type="project" value="UniProtKB-SubCell"/>
</dbReference>
<feature type="region of interest" description="Disordered" evidence="7">
    <location>
        <begin position="127"/>
        <end position="161"/>
    </location>
</feature>
<proteinExistence type="predicted"/>
<dbReference type="InterPro" id="IPR009057">
    <property type="entry name" value="Homeodomain-like_sf"/>
</dbReference>
<gene>
    <name evidence="10" type="ORF">CTI12_AA144710</name>
</gene>
<accession>A0A2U1PJ80</accession>
<evidence type="ECO:0000256" key="2">
    <source>
        <dbReference type="ARBA" id="ARBA00022737"/>
    </source>
</evidence>